<proteinExistence type="predicted"/>
<evidence type="ECO:0000256" key="1">
    <source>
        <dbReference type="SAM" id="MobiDB-lite"/>
    </source>
</evidence>
<feature type="region of interest" description="Disordered" evidence="1">
    <location>
        <begin position="1"/>
        <end position="26"/>
    </location>
</feature>
<sequence>MKQTTKRTLDSPRNSTHTFGTFQDSSSKASSHCILTSVRGNKPTIQQLFHEESGRWLQWEKGTQPSSKAICRNLCESGPTRTQSKPVRDIPHAWKYILKPYLKYGMLILQHHRSGRGRLSNTETGTVHPYRISAIHPLYGFRLKGL</sequence>
<comment type="caution">
    <text evidence="2">The sequence shown here is derived from an EMBL/GenBank/DDBJ whole genome shotgun (WGS) entry which is preliminary data.</text>
</comment>
<gene>
    <name evidence="2" type="ORF">H9659_12960</name>
</gene>
<dbReference type="EMBL" id="JACSQY010000011">
    <property type="protein sequence ID" value="MBD7909239.1"/>
    <property type="molecule type" value="Genomic_DNA"/>
</dbReference>
<name>A0ABR8PM58_9BACL</name>
<accession>A0ABR8PM58</accession>
<keyword evidence="3" id="KW-1185">Reference proteome</keyword>
<evidence type="ECO:0000313" key="3">
    <source>
        <dbReference type="Proteomes" id="UP000659496"/>
    </source>
</evidence>
<organism evidence="2 3">
    <name type="scientific">Sporosarcina gallistercoris</name>
    <dbReference type="NCBI Taxonomy" id="2762245"/>
    <lineage>
        <taxon>Bacteria</taxon>
        <taxon>Bacillati</taxon>
        <taxon>Bacillota</taxon>
        <taxon>Bacilli</taxon>
        <taxon>Bacillales</taxon>
        <taxon>Caryophanaceae</taxon>
        <taxon>Sporosarcina</taxon>
    </lineage>
</organism>
<feature type="compositionally biased region" description="Polar residues" evidence="1">
    <location>
        <begin position="11"/>
        <end position="26"/>
    </location>
</feature>
<reference evidence="2 3" key="1">
    <citation type="submission" date="2020-08" db="EMBL/GenBank/DDBJ databases">
        <title>A Genomic Blueprint of the Chicken Gut Microbiome.</title>
        <authorList>
            <person name="Gilroy R."/>
            <person name="Ravi A."/>
            <person name="Getino M."/>
            <person name="Pursley I."/>
            <person name="Horton D.L."/>
            <person name="Alikhan N.-F."/>
            <person name="Baker D."/>
            <person name="Gharbi K."/>
            <person name="Hall N."/>
            <person name="Watson M."/>
            <person name="Adriaenssens E.M."/>
            <person name="Foster-Nyarko E."/>
            <person name="Jarju S."/>
            <person name="Secka A."/>
            <person name="Antonio M."/>
            <person name="Oren A."/>
            <person name="Chaudhuri R."/>
            <person name="La Ragione R.M."/>
            <person name="Hildebrand F."/>
            <person name="Pallen M.J."/>
        </authorList>
    </citation>
    <scope>NUCLEOTIDE SEQUENCE [LARGE SCALE GENOMIC DNA]</scope>
    <source>
        <strain evidence="2 3">Sa3CUA8</strain>
    </source>
</reference>
<dbReference type="Proteomes" id="UP000659496">
    <property type="component" value="Unassembled WGS sequence"/>
</dbReference>
<evidence type="ECO:0000313" key="2">
    <source>
        <dbReference type="EMBL" id="MBD7909239.1"/>
    </source>
</evidence>
<protein>
    <submittedName>
        <fullName evidence="2">Uncharacterized protein</fullName>
    </submittedName>
</protein>